<evidence type="ECO:0000313" key="6">
    <source>
        <dbReference type="EMBL" id="GGB36917.1"/>
    </source>
</evidence>
<reference evidence="6" key="2">
    <citation type="submission" date="2020-09" db="EMBL/GenBank/DDBJ databases">
        <authorList>
            <person name="Sun Q."/>
            <person name="Zhou Y."/>
        </authorList>
    </citation>
    <scope>NUCLEOTIDE SEQUENCE</scope>
    <source>
        <strain evidence="6">CGMCC 1.15454</strain>
    </source>
</reference>
<dbReference type="Pfam" id="PF00293">
    <property type="entry name" value="NUDIX"/>
    <property type="match status" value="1"/>
</dbReference>
<dbReference type="InterPro" id="IPR020084">
    <property type="entry name" value="NUDIX_hydrolase_CS"/>
</dbReference>
<evidence type="ECO:0000259" key="5">
    <source>
        <dbReference type="PROSITE" id="PS51462"/>
    </source>
</evidence>
<dbReference type="AlphaFoldDB" id="A0A9W5TWA8"/>
<dbReference type="InterPro" id="IPR020476">
    <property type="entry name" value="Nudix_hydrolase"/>
</dbReference>
<accession>A0A9W5TWA8</accession>
<dbReference type="InterPro" id="IPR014078">
    <property type="entry name" value="Nudix_YtkD"/>
</dbReference>
<dbReference type="NCBIfam" id="TIGR02705">
    <property type="entry name" value="nudix_YtkD"/>
    <property type="match status" value="1"/>
</dbReference>
<evidence type="ECO:0000256" key="2">
    <source>
        <dbReference type="ARBA" id="ARBA00022801"/>
    </source>
</evidence>
<feature type="domain" description="Nudix hydrolase" evidence="5">
    <location>
        <begin position="11"/>
        <end position="160"/>
    </location>
</feature>
<dbReference type="InterPro" id="IPR000086">
    <property type="entry name" value="NUDIX_hydrolase_dom"/>
</dbReference>
<dbReference type="GO" id="GO:0016787">
    <property type="term" value="F:hydrolase activity"/>
    <property type="evidence" value="ECO:0007669"/>
    <property type="project" value="UniProtKB-KW"/>
</dbReference>
<reference evidence="6" key="1">
    <citation type="journal article" date="2014" name="Int. J. Syst. Evol. Microbiol.">
        <title>Complete genome sequence of Corynebacterium casei LMG S-19264T (=DSM 44701T), isolated from a smear-ripened cheese.</title>
        <authorList>
            <consortium name="US DOE Joint Genome Institute (JGI-PGF)"/>
            <person name="Walter F."/>
            <person name="Albersmeier A."/>
            <person name="Kalinowski J."/>
            <person name="Ruckert C."/>
        </authorList>
    </citation>
    <scope>NUCLEOTIDE SEQUENCE</scope>
    <source>
        <strain evidence="6">CGMCC 1.15454</strain>
    </source>
</reference>
<comment type="cofactor">
    <cofactor evidence="1">
        <name>Mg(2+)</name>
        <dbReference type="ChEBI" id="CHEBI:18420"/>
    </cofactor>
</comment>
<dbReference type="PROSITE" id="PS00893">
    <property type="entry name" value="NUDIX_BOX"/>
    <property type="match status" value="1"/>
</dbReference>
<dbReference type="Proteomes" id="UP000621492">
    <property type="component" value="Unassembled WGS sequence"/>
</dbReference>
<dbReference type="EMBL" id="BMJD01000006">
    <property type="protein sequence ID" value="GGB36917.1"/>
    <property type="molecule type" value="Genomic_DNA"/>
</dbReference>
<comment type="similarity">
    <text evidence="4">Belongs to the Nudix hydrolase family.</text>
</comment>
<keyword evidence="3" id="KW-0460">Magnesium</keyword>
<evidence type="ECO:0000256" key="3">
    <source>
        <dbReference type="ARBA" id="ARBA00022842"/>
    </source>
</evidence>
<protein>
    <submittedName>
        <fullName evidence="6">8-oxo-dGTP diphosphatase YtkD</fullName>
    </submittedName>
</protein>
<gene>
    <name evidence="6" type="primary">ytkD</name>
    <name evidence="6" type="ORF">GCM10011409_12970</name>
</gene>
<dbReference type="RefSeq" id="WP_088053147.1">
    <property type="nucleotide sequence ID" value="NZ_BMJD01000006.1"/>
</dbReference>
<dbReference type="PROSITE" id="PS51462">
    <property type="entry name" value="NUDIX"/>
    <property type="match status" value="1"/>
</dbReference>
<keyword evidence="7" id="KW-1185">Reference proteome</keyword>
<dbReference type="Gene3D" id="3.90.79.10">
    <property type="entry name" value="Nucleoside Triphosphate Pyrophosphohydrolase"/>
    <property type="match status" value="1"/>
</dbReference>
<dbReference type="CDD" id="cd04665">
    <property type="entry name" value="NUDIX_RppH"/>
    <property type="match status" value="1"/>
</dbReference>
<dbReference type="SUPFAM" id="SSF55811">
    <property type="entry name" value="Nudix"/>
    <property type="match status" value="1"/>
</dbReference>
<evidence type="ECO:0000256" key="4">
    <source>
        <dbReference type="RuleBase" id="RU003476"/>
    </source>
</evidence>
<proteinExistence type="inferred from homology"/>
<dbReference type="InterPro" id="IPR015797">
    <property type="entry name" value="NUDIX_hydrolase-like_dom_sf"/>
</dbReference>
<dbReference type="PANTHER" id="PTHR43222:SF2">
    <property type="entry name" value="NUDIX HYDROLASE 23, CHLOROPLASTIC"/>
    <property type="match status" value="1"/>
</dbReference>
<dbReference type="PRINTS" id="PR00502">
    <property type="entry name" value="NUDIXFAMILY"/>
</dbReference>
<name>A0A9W5TWA8_9BACI</name>
<sequence length="164" mass="18814">MNIFKDYYNNEVKLSFADQPFSKTPKHVWVICKFKDNWLLTKHKDRGFEFPGGKVEKGETAKQAAIREVMEETGGKVKEIAYIGQYFVAGKGGNIIKNVYFATVSDLTQQHTYFETDGPLLLDSIPNDVKHNDLYSFIMKDGVLPQCMGYIEKNADKFFHKNNT</sequence>
<evidence type="ECO:0000256" key="1">
    <source>
        <dbReference type="ARBA" id="ARBA00001946"/>
    </source>
</evidence>
<evidence type="ECO:0000313" key="7">
    <source>
        <dbReference type="Proteomes" id="UP000621492"/>
    </source>
</evidence>
<keyword evidence="2 4" id="KW-0378">Hydrolase</keyword>
<dbReference type="PANTHER" id="PTHR43222">
    <property type="entry name" value="NUDIX HYDROLASE 23"/>
    <property type="match status" value="1"/>
</dbReference>
<organism evidence="6 7">
    <name type="scientific">Lentibacillus populi</name>
    <dbReference type="NCBI Taxonomy" id="1827502"/>
    <lineage>
        <taxon>Bacteria</taxon>
        <taxon>Bacillati</taxon>
        <taxon>Bacillota</taxon>
        <taxon>Bacilli</taxon>
        <taxon>Bacillales</taxon>
        <taxon>Bacillaceae</taxon>
        <taxon>Lentibacillus</taxon>
    </lineage>
</organism>
<comment type="caution">
    <text evidence="6">The sequence shown here is derived from an EMBL/GenBank/DDBJ whole genome shotgun (WGS) entry which is preliminary data.</text>
</comment>